<dbReference type="SUPFAM" id="SSF53067">
    <property type="entry name" value="Actin-like ATPase domain"/>
    <property type="match status" value="1"/>
</dbReference>
<gene>
    <name evidence="2" type="ORF">F4Y08_02675</name>
</gene>
<comment type="similarity">
    <text evidence="1">Belongs to the ROK (NagC/XylR) family.</text>
</comment>
<name>A0A6B1DR37_9CHLR</name>
<dbReference type="AlphaFoldDB" id="A0A6B1DR37"/>
<reference evidence="2" key="1">
    <citation type="submission" date="2019-09" db="EMBL/GenBank/DDBJ databases">
        <title>Characterisation of the sponge microbiome using genome-centric metagenomics.</title>
        <authorList>
            <person name="Engelberts J.P."/>
            <person name="Robbins S.J."/>
            <person name="De Goeij J.M."/>
            <person name="Aranda M."/>
            <person name="Bell S.C."/>
            <person name="Webster N.S."/>
        </authorList>
    </citation>
    <scope>NUCLEOTIDE SEQUENCE</scope>
    <source>
        <strain evidence="2">SB0662_bin_9</strain>
    </source>
</reference>
<dbReference type="InterPro" id="IPR049874">
    <property type="entry name" value="ROK_cs"/>
</dbReference>
<dbReference type="EMBL" id="VXPY01000014">
    <property type="protein sequence ID" value="MYD89233.1"/>
    <property type="molecule type" value="Genomic_DNA"/>
</dbReference>
<dbReference type="Pfam" id="PF00480">
    <property type="entry name" value="ROK"/>
    <property type="match status" value="1"/>
</dbReference>
<protein>
    <submittedName>
        <fullName evidence="2">ROK family protein</fullName>
    </submittedName>
</protein>
<dbReference type="InterPro" id="IPR000600">
    <property type="entry name" value="ROK"/>
</dbReference>
<dbReference type="InterPro" id="IPR043129">
    <property type="entry name" value="ATPase_NBD"/>
</dbReference>
<dbReference type="Gene3D" id="3.30.420.40">
    <property type="match status" value="2"/>
</dbReference>
<dbReference type="PANTHER" id="PTHR18964:SF149">
    <property type="entry name" value="BIFUNCTIONAL UDP-N-ACETYLGLUCOSAMINE 2-EPIMERASE_N-ACETYLMANNOSAMINE KINASE"/>
    <property type="match status" value="1"/>
</dbReference>
<accession>A0A6B1DR37</accession>
<evidence type="ECO:0000313" key="2">
    <source>
        <dbReference type="EMBL" id="MYD89233.1"/>
    </source>
</evidence>
<proteinExistence type="inferred from homology"/>
<evidence type="ECO:0000256" key="1">
    <source>
        <dbReference type="ARBA" id="ARBA00006479"/>
    </source>
</evidence>
<organism evidence="2">
    <name type="scientific">Caldilineaceae bacterium SB0662_bin_9</name>
    <dbReference type="NCBI Taxonomy" id="2605258"/>
    <lineage>
        <taxon>Bacteria</taxon>
        <taxon>Bacillati</taxon>
        <taxon>Chloroflexota</taxon>
        <taxon>Caldilineae</taxon>
        <taxon>Caldilineales</taxon>
        <taxon>Caldilineaceae</taxon>
    </lineage>
</organism>
<comment type="caution">
    <text evidence="2">The sequence shown here is derived from an EMBL/GenBank/DDBJ whole genome shotgun (WGS) entry which is preliminary data.</text>
</comment>
<dbReference type="PANTHER" id="PTHR18964">
    <property type="entry name" value="ROK (REPRESSOR, ORF, KINASE) FAMILY"/>
    <property type="match status" value="1"/>
</dbReference>
<dbReference type="PROSITE" id="PS01125">
    <property type="entry name" value="ROK"/>
    <property type="match status" value="1"/>
</dbReference>
<sequence>MDSAVSKTSPLAAAVDLGGTKIMAAIVGPDHRVTGRVKIATDVRGGAGAIVPQMAATIRKAADKAGIGLKRIAAIGACVPGPADPATGVVHRAVNLAWDHPIPLADQLSRELKGIPVTLENDVNAGTYGEFVAGAARGMQDVIGVFVGTGIGGGIVLSGKLRRGPRFIAGEVGHTILQVDGPLCSCGSHGCAEVLASRSALERRIKERLATGEKSAITQLIAKKKRKRLTSGIIRRAWKRGDPLVVEEVREMARHLGLLTASLVNVIDPQMVVFGGGVVEKMEDSLLNLVRESAYGNLMAKPDFNIVAAALGDDAGPVGAAALAREMAGIDG</sequence>